<dbReference type="AlphaFoldDB" id="A0A1X0Y081"/>
<keyword evidence="6 8" id="KW-0521">NADP</keyword>
<evidence type="ECO:0000256" key="11">
    <source>
        <dbReference type="RuleBase" id="RU003903"/>
    </source>
</evidence>
<dbReference type="InterPro" id="IPR053790">
    <property type="entry name" value="P5CR-like_CS"/>
</dbReference>
<feature type="binding site" evidence="10">
    <location>
        <begin position="10"/>
        <end position="15"/>
    </location>
    <ligand>
        <name>NADP(+)</name>
        <dbReference type="ChEBI" id="CHEBI:58349"/>
    </ligand>
</feature>
<keyword evidence="4 8" id="KW-0028">Amino-acid biosynthesis</keyword>
<keyword evidence="15" id="KW-1185">Reference proteome</keyword>
<dbReference type="NCBIfam" id="TIGR00112">
    <property type="entry name" value="proC"/>
    <property type="match status" value="1"/>
</dbReference>
<dbReference type="InterPro" id="IPR008927">
    <property type="entry name" value="6-PGluconate_DH-like_C_sf"/>
</dbReference>
<dbReference type="SUPFAM" id="SSF48179">
    <property type="entry name" value="6-phosphogluconate dehydrogenase C-terminal domain-like"/>
    <property type="match status" value="1"/>
</dbReference>
<dbReference type="InterPro" id="IPR028939">
    <property type="entry name" value="P5C_Rdtase_cat_N"/>
</dbReference>
<dbReference type="FunFam" id="1.10.3730.10:FF:000001">
    <property type="entry name" value="Pyrroline-5-carboxylate reductase"/>
    <property type="match status" value="1"/>
</dbReference>
<dbReference type="Gene3D" id="1.10.3730.10">
    <property type="entry name" value="ProC C-terminal domain-like"/>
    <property type="match status" value="1"/>
</dbReference>
<keyword evidence="3 8" id="KW-0963">Cytoplasm</keyword>
<dbReference type="InterPro" id="IPR000304">
    <property type="entry name" value="Pyrroline-COOH_reductase"/>
</dbReference>
<comment type="caution">
    <text evidence="14">The sequence shown here is derived from an EMBL/GenBank/DDBJ whole genome shotgun (WGS) entry which is preliminary data.</text>
</comment>
<dbReference type="Proteomes" id="UP000193136">
    <property type="component" value="Unassembled WGS sequence"/>
</dbReference>
<evidence type="ECO:0000313" key="15">
    <source>
        <dbReference type="Proteomes" id="UP000193136"/>
    </source>
</evidence>
<comment type="function">
    <text evidence="8">Catalyzes the reduction of 1-pyrroline-5-carboxylate (PCA) to L-proline.</text>
</comment>
<gene>
    <name evidence="8" type="primary">proC</name>
    <name evidence="14" type="ORF">B5V00_12155</name>
</gene>
<dbReference type="EC" id="1.5.1.2" evidence="8 9"/>
<dbReference type="RefSeq" id="WP_085011076.1">
    <property type="nucleotide sequence ID" value="NZ_NAAD01000015.1"/>
</dbReference>
<evidence type="ECO:0000256" key="1">
    <source>
        <dbReference type="ARBA" id="ARBA00004496"/>
    </source>
</evidence>
<evidence type="ECO:0000256" key="3">
    <source>
        <dbReference type="ARBA" id="ARBA00022490"/>
    </source>
</evidence>
<evidence type="ECO:0000256" key="8">
    <source>
        <dbReference type="HAMAP-Rule" id="MF_01925"/>
    </source>
</evidence>
<evidence type="ECO:0000313" key="14">
    <source>
        <dbReference type="EMBL" id="ORJ58595.1"/>
    </source>
</evidence>
<dbReference type="Gene3D" id="3.40.50.720">
    <property type="entry name" value="NAD(P)-binding Rossmann-like Domain"/>
    <property type="match status" value="1"/>
</dbReference>
<evidence type="ECO:0000256" key="5">
    <source>
        <dbReference type="ARBA" id="ARBA00022650"/>
    </source>
</evidence>
<comment type="pathway">
    <text evidence="8 11">Amino-acid biosynthesis; L-proline biosynthesis; L-proline from L-glutamate 5-semialdehyde: step 1/1.</text>
</comment>
<comment type="similarity">
    <text evidence="2 8 11">Belongs to the pyrroline-5-carboxylate reductase family.</text>
</comment>
<keyword evidence="5 8" id="KW-0641">Proline biosynthesis</keyword>
<dbReference type="GO" id="GO:0005737">
    <property type="term" value="C:cytoplasm"/>
    <property type="evidence" value="ECO:0007669"/>
    <property type="project" value="UniProtKB-SubCell"/>
</dbReference>
<dbReference type="InterPro" id="IPR029036">
    <property type="entry name" value="P5CR_dimer"/>
</dbReference>
<dbReference type="SUPFAM" id="SSF51735">
    <property type="entry name" value="NAD(P)-binding Rossmann-fold domains"/>
    <property type="match status" value="1"/>
</dbReference>
<dbReference type="Pfam" id="PF14748">
    <property type="entry name" value="P5CR_dimer"/>
    <property type="match status" value="1"/>
</dbReference>
<accession>A0A1X0Y081</accession>
<dbReference type="InterPro" id="IPR036291">
    <property type="entry name" value="NAD(P)-bd_dom_sf"/>
</dbReference>
<comment type="subcellular location">
    <subcellularLocation>
        <location evidence="1 8">Cytoplasm</location>
    </subcellularLocation>
</comment>
<dbReference type="GO" id="GO:0004735">
    <property type="term" value="F:pyrroline-5-carboxylate reductase activity"/>
    <property type="evidence" value="ECO:0007669"/>
    <property type="project" value="UniProtKB-UniRule"/>
</dbReference>
<dbReference type="PANTHER" id="PTHR11645">
    <property type="entry name" value="PYRROLINE-5-CARBOXYLATE REDUCTASE"/>
    <property type="match status" value="1"/>
</dbReference>
<proteinExistence type="inferred from homology"/>
<dbReference type="Pfam" id="PF03807">
    <property type="entry name" value="F420_oxidored"/>
    <property type="match status" value="1"/>
</dbReference>
<comment type="catalytic activity">
    <reaction evidence="8">
        <text>L-proline + NAD(+) = (S)-1-pyrroline-5-carboxylate + NADH + 2 H(+)</text>
        <dbReference type="Rhea" id="RHEA:14105"/>
        <dbReference type="ChEBI" id="CHEBI:15378"/>
        <dbReference type="ChEBI" id="CHEBI:17388"/>
        <dbReference type="ChEBI" id="CHEBI:57540"/>
        <dbReference type="ChEBI" id="CHEBI:57945"/>
        <dbReference type="ChEBI" id="CHEBI:60039"/>
        <dbReference type="EC" id="1.5.1.2"/>
    </reaction>
</comment>
<evidence type="ECO:0000259" key="12">
    <source>
        <dbReference type="Pfam" id="PF03807"/>
    </source>
</evidence>
<feature type="domain" description="Pyrroline-5-carboxylate reductase catalytic N-terminal" evidence="12">
    <location>
        <begin position="6"/>
        <end position="100"/>
    </location>
</feature>
<sequence length="270" mass="28188">MTKDKKIGFIGGGNMAEAFIKGLLDAGAKKKNITFYEPFASRREHLEESYGVSSAAGNLDLVRDNDIVVLAIKPQIVREVLADLEGAFGRDTLLISILAGVHTHTLENLLGGAPRVVRAMPNTPALVGAGAAAVCAGEYSEAGDLDLACELFRAVGTVVQVSESQLDAVTGLSGSGPAFVYTFIEALAAGGVQEGLRLDVAQELAVQTVYGAAKLVKESGEHPALLREKVCSPGGTTIAAVRVLEERSLRASLMDAVGVATRRSKELGQA</sequence>
<evidence type="ECO:0000256" key="6">
    <source>
        <dbReference type="ARBA" id="ARBA00022857"/>
    </source>
</evidence>
<dbReference type="STRING" id="1969733.B5V00_12155"/>
<protein>
    <recommendedName>
        <fullName evidence="8 9">Pyrroline-5-carboxylate reductase</fullName>
        <shortName evidence="8">P5C reductase</shortName>
        <shortName evidence="8">P5CR</shortName>
        <ecNumber evidence="8 9">1.5.1.2</ecNumber>
    </recommendedName>
    <alternativeName>
        <fullName evidence="8">PCA reductase</fullName>
    </alternativeName>
</protein>
<feature type="domain" description="Pyrroline-5-carboxylate reductase dimerisation" evidence="13">
    <location>
        <begin position="163"/>
        <end position="267"/>
    </location>
</feature>
<dbReference type="UniPathway" id="UPA00098">
    <property type="reaction ID" value="UER00361"/>
</dbReference>
<evidence type="ECO:0000256" key="7">
    <source>
        <dbReference type="ARBA" id="ARBA00023002"/>
    </source>
</evidence>
<organism evidence="14 15">
    <name type="scientific">Geothermobacter hydrogeniphilus</name>
    <dbReference type="NCBI Taxonomy" id="1969733"/>
    <lineage>
        <taxon>Bacteria</taxon>
        <taxon>Pseudomonadati</taxon>
        <taxon>Thermodesulfobacteriota</taxon>
        <taxon>Desulfuromonadia</taxon>
        <taxon>Desulfuromonadales</taxon>
        <taxon>Geothermobacteraceae</taxon>
        <taxon>Geothermobacter</taxon>
    </lineage>
</organism>
<feature type="binding site" evidence="10">
    <location>
        <position position="58"/>
    </location>
    <ligand>
        <name>NADPH</name>
        <dbReference type="ChEBI" id="CHEBI:57783"/>
    </ligand>
</feature>
<dbReference type="OrthoDB" id="9805754at2"/>
<dbReference type="FunFam" id="3.40.50.720:FF:000190">
    <property type="entry name" value="Pyrroline-5-carboxylate reductase"/>
    <property type="match status" value="1"/>
</dbReference>
<evidence type="ECO:0000256" key="10">
    <source>
        <dbReference type="PIRSR" id="PIRSR000193-1"/>
    </source>
</evidence>
<dbReference type="EMBL" id="NAAD01000015">
    <property type="protein sequence ID" value="ORJ58595.1"/>
    <property type="molecule type" value="Genomic_DNA"/>
</dbReference>
<evidence type="ECO:0000259" key="13">
    <source>
        <dbReference type="Pfam" id="PF14748"/>
    </source>
</evidence>
<comment type="catalytic activity">
    <reaction evidence="8 11">
        <text>L-proline + NADP(+) = (S)-1-pyrroline-5-carboxylate + NADPH + 2 H(+)</text>
        <dbReference type="Rhea" id="RHEA:14109"/>
        <dbReference type="ChEBI" id="CHEBI:15378"/>
        <dbReference type="ChEBI" id="CHEBI:17388"/>
        <dbReference type="ChEBI" id="CHEBI:57783"/>
        <dbReference type="ChEBI" id="CHEBI:58349"/>
        <dbReference type="ChEBI" id="CHEBI:60039"/>
        <dbReference type="EC" id="1.5.1.2"/>
    </reaction>
</comment>
<evidence type="ECO:0000256" key="2">
    <source>
        <dbReference type="ARBA" id="ARBA00005525"/>
    </source>
</evidence>
<name>A0A1X0Y081_9BACT</name>
<reference evidence="14 15" key="1">
    <citation type="submission" date="2017-03" db="EMBL/GenBank/DDBJ databases">
        <title>Genome sequence of Geothermobacter sp. EPR-M, Deep-Sea Iron Reducer.</title>
        <authorList>
            <person name="Tully B."/>
            <person name="Savalia P."/>
            <person name="Abuyen K."/>
            <person name="Baughan C."/>
            <person name="Romero E."/>
            <person name="Ronkowski C."/>
            <person name="Torres B."/>
            <person name="Tremblay J."/>
            <person name="Trujillo A."/>
            <person name="Tyler M."/>
            <person name="Perez-Rodriguez I."/>
            <person name="Amend J."/>
        </authorList>
    </citation>
    <scope>NUCLEOTIDE SEQUENCE [LARGE SCALE GENOMIC DNA]</scope>
    <source>
        <strain evidence="14 15">EPR-M</strain>
    </source>
</reference>
<dbReference type="GO" id="GO:0055129">
    <property type="term" value="P:L-proline biosynthetic process"/>
    <property type="evidence" value="ECO:0007669"/>
    <property type="project" value="UniProtKB-UniRule"/>
</dbReference>
<dbReference type="PIRSF" id="PIRSF000193">
    <property type="entry name" value="Pyrrol-5-carb_rd"/>
    <property type="match status" value="1"/>
</dbReference>
<dbReference type="PROSITE" id="PS00521">
    <property type="entry name" value="P5CR"/>
    <property type="match status" value="1"/>
</dbReference>
<keyword evidence="7 8" id="KW-0560">Oxidoreductase</keyword>
<feature type="binding site" evidence="10">
    <location>
        <begin position="71"/>
        <end position="74"/>
    </location>
    <ligand>
        <name>NADP(+)</name>
        <dbReference type="ChEBI" id="CHEBI:58349"/>
    </ligand>
</feature>
<dbReference type="PANTHER" id="PTHR11645:SF0">
    <property type="entry name" value="PYRROLINE-5-CARBOXYLATE REDUCTASE 3"/>
    <property type="match status" value="1"/>
</dbReference>
<evidence type="ECO:0000256" key="4">
    <source>
        <dbReference type="ARBA" id="ARBA00022605"/>
    </source>
</evidence>
<dbReference type="HAMAP" id="MF_01925">
    <property type="entry name" value="P5C_reductase"/>
    <property type="match status" value="1"/>
</dbReference>
<evidence type="ECO:0000256" key="9">
    <source>
        <dbReference type="NCBIfam" id="TIGR00112"/>
    </source>
</evidence>